<dbReference type="GO" id="GO:0006208">
    <property type="term" value="P:pyrimidine nucleobase catabolic process"/>
    <property type="evidence" value="ECO:0007669"/>
    <property type="project" value="TreeGrafter"/>
</dbReference>
<dbReference type="SMART" id="SM00903">
    <property type="entry name" value="Flavin_Reduct"/>
    <property type="match status" value="1"/>
</dbReference>
<dbReference type="PANTHER" id="PTHR30466:SF1">
    <property type="entry name" value="FMN REDUCTASE (NADH) RUTF"/>
    <property type="match status" value="1"/>
</dbReference>
<comment type="caution">
    <text evidence="3">The sequence shown here is derived from an EMBL/GenBank/DDBJ whole genome shotgun (WGS) entry which is preliminary data.</text>
</comment>
<keyword evidence="4" id="KW-1185">Reference proteome</keyword>
<sequence length="174" mass="18174">MHSRDLPFSCIDPAAFRDAMACLGAAVHIVTTDGPTGRAGFTASAVCSVTDSPATLLVCLQHSSSAYACVKANGVVCVNTLDGAQEDVSRRFGGKTPMLERFAGGPWQTLQTGAPVHPLALVACDCVITRTVTVATHDVLFCRVVAIQRAASAPATGANSCLVYAGRRYHRVPL</sequence>
<evidence type="ECO:0000256" key="1">
    <source>
        <dbReference type="ARBA" id="ARBA00023002"/>
    </source>
</evidence>
<evidence type="ECO:0000259" key="2">
    <source>
        <dbReference type="SMART" id="SM00903"/>
    </source>
</evidence>
<keyword evidence="1" id="KW-0560">Oxidoreductase</keyword>
<dbReference type="RefSeq" id="WP_046741018.1">
    <property type="nucleotide sequence ID" value="NZ_LBNQ01000016.1"/>
</dbReference>
<dbReference type="GO" id="GO:0042602">
    <property type="term" value="F:riboflavin reductase (NADPH) activity"/>
    <property type="evidence" value="ECO:0007669"/>
    <property type="project" value="TreeGrafter"/>
</dbReference>
<dbReference type="Gene3D" id="2.30.110.10">
    <property type="entry name" value="Electron Transport, Fmn-binding Protein, Chain A"/>
    <property type="match status" value="1"/>
</dbReference>
<accession>A0A0U1Q1Q6</accession>
<name>A0A0U1Q1Q6_9BURK</name>
<dbReference type="STRING" id="1610491.AAV94_03870"/>
<dbReference type="InterPro" id="IPR050268">
    <property type="entry name" value="NADH-dep_flavin_reductase"/>
</dbReference>
<reference evidence="3 4" key="1">
    <citation type="submission" date="2015-05" db="EMBL/GenBank/DDBJ databases">
        <title>Draft genome sequence of Lampropedia sp. CT6, isolated from the microbial mat of a hot water spring, located at Manikaran, India.</title>
        <authorList>
            <person name="Tripathi C."/>
            <person name="Rani P."/>
            <person name="Mahato N.K."/>
            <person name="Lal R."/>
        </authorList>
    </citation>
    <scope>NUCLEOTIDE SEQUENCE [LARGE SCALE GENOMIC DNA]</scope>
    <source>
        <strain evidence="3 4">CT6</strain>
    </source>
</reference>
<evidence type="ECO:0000313" key="3">
    <source>
        <dbReference type="EMBL" id="KKW68671.1"/>
    </source>
</evidence>
<dbReference type="GO" id="GO:0010181">
    <property type="term" value="F:FMN binding"/>
    <property type="evidence" value="ECO:0007669"/>
    <property type="project" value="InterPro"/>
</dbReference>
<evidence type="ECO:0000313" key="4">
    <source>
        <dbReference type="Proteomes" id="UP000050580"/>
    </source>
</evidence>
<gene>
    <name evidence="3" type="ORF">AAV94_03870</name>
</gene>
<dbReference type="Pfam" id="PF01613">
    <property type="entry name" value="Flavin_Reduct"/>
    <property type="match status" value="1"/>
</dbReference>
<dbReference type="Proteomes" id="UP000050580">
    <property type="component" value="Unassembled WGS sequence"/>
</dbReference>
<protein>
    <submittedName>
        <fullName evidence="3">FMN reductase</fullName>
    </submittedName>
</protein>
<dbReference type="InterPro" id="IPR002563">
    <property type="entry name" value="Flavin_Rdtase-like_dom"/>
</dbReference>
<proteinExistence type="predicted"/>
<dbReference type="PANTHER" id="PTHR30466">
    <property type="entry name" value="FLAVIN REDUCTASE"/>
    <property type="match status" value="1"/>
</dbReference>
<dbReference type="OrthoDB" id="8525727at2"/>
<dbReference type="InterPro" id="IPR012349">
    <property type="entry name" value="Split_barrel_FMN-bd"/>
</dbReference>
<dbReference type="SUPFAM" id="SSF50475">
    <property type="entry name" value="FMN-binding split barrel"/>
    <property type="match status" value="1"/>
</dbReference>
<dbReference type="AlphaFoldDB" id="A0A0U1Q1Q6"/>
<feature type="domain" description="Flavin reductase like" evidence="2">
    <location>
        <begin position="20"/>
        <end position="171"/>
    </location>
</feature>
<dbReference type="PATRIC" id="fig|1610491.3.peg.824"/>
<dbReference type="EMBL" id="LBNQ01000016">
    <property type="protein sequence ID" value="KKW68671.1"/>
    <property type="molecule type" value="Genomic_DNA"/>
</dbReference>
<organism evidence="3 4">
    <name type="scientific">Lampropedia cohaerens</name>
    <dbReference type="NCBI Taxonomy" id="1610491"/>
    <lineage>
        <taxon>Bacteria</taxon>
        <taxon>Pseudomonadati</taxon>
        <taxon>Pseudomonadota</taxon>
        <taxon>Betaproteobacteria</taxon>
        <taxon>Burkholderiales</taxon>
        <taxon>Comamonadaceae</taxon>
        <taxon>Lampropedia</taxon>
    </lineage>
</organism>